<dbReference type="InterPro" id="IPR038029">
    <property type="entry name" value="GbiG_N_sf"/>
</dbReference>
<evidence type="ECO:0008006" key="6">
    <source>
        <dbReference type="Google" id="ProtNLM"/>
    </source>
</evidence>
<evidence type="ECO:0000256" key="1">
    <source>
        <dbReference type="SAM" id="Phobius"/>
    </source>
</evidence>
<proteinExistence type="predicted"/>
<dbReference type="GO" id="GO:0009236">
    <property type="term" value="P:cobalamin biosynthetic process"/>
    <property type="evidence" value="ECO:0007669"/>
    <property type="project" value="InterPro"/>
</dbReference>
<evidence type="ECO:0000259" key="2">
    <source>
        <dbReference type="Pfam" id="PF01890"/>
    </source>
</evidence>
<comment type="caution">
    <text evidence="4">The sequence shown here is derived from an EMBL/GenBank/DDBJ whole genome shotgun (WGS) entry which is preliminary data.</text>
</comment>
<dbReference type="SUPFAM" id="SSF159664">
    <property type="entry name" value="CobE/GbiG C-terminal domain-like"/>
    <property type="match status" value="1"/>
</dbReference>
<keyword evidence="1" id="KW-0472">Membrane</keyword>
<gene>
    <name evidence="4" type="ORF">EVJ48_08440</name>
</gene>
<dbReference type="InterPro" id="IPR002750">
    <property type="entry name" value="CobE/GbiG_C"/>
</dbReference>
<dbReference type="EMBL" id="SHMQ01000032">
    <property type="protein sequence ID" value="RZV37688.1"/>
    <property type="molecule type" value="Genomic_DNA"/>
</dbReference>
<dbReference type="InterPro" id="IPR021744">
    <property type="entry name" value="CbiG_N"/>
</dbReference>
<organism evidence="4 5">
    <name type="scientific">Candidatus Acidulodesulfobacterium acidiphilum</name>
    <dbReference type="NCBI Taxonomy" id="2597224"/>
    <lineage>
        <taxon>Bacteria</taxon>
        <taxon>Deltaproteobacteria</taxon>
        <taxon>Candidatus Acidulodesulfobacterales</taxon>
        <taxon>Candidatus Acidulodesulfobacterium</taxon>
    </lineage>
</organism>
<dbReference type="Proteomes" id="UP000322454">
    <property type="component" value="Unassembled WGS sequence"/>
</dbReference>
<dbReference type="InterPro" id="IPR052553">
    <property type="entry name" value="CbiG_hydrolase"/>
</dbReference>
<evidence type="ECO:0000259" key="3">
    <source>
        <dbReference type="Pfam" id="PF11760"/>
    </source>
</evidence>
<sequence>MTRTFITGTGILLPVYNNNAEAGGVCCGDNGNIDINADADINISINIEKINSIAFVIISENSLSNAVKICRGLINKKSADESEAYYKINFFIEENKEVLIKSAYAALIKELKELKLNPFKFKFINIEFEIKKYKKLSDGDTVKLLFENFDYIIFFLAVGAVVRLIAPYLKNKYKDPGIITVDEAGKFIVSLLSGHIGGANRLAEEISGYIENSIPVITTATDSKNKFSIDAFAEKFDFYIEDAKKKVKDFNEASLKDESFEIILEDNYKDFDIKQYVKGFINAKRIKINGALDFKNLKLNSENFKDKHKIIIVTIKKDLNGLEKSKNIAILRPKRLVVGIGCNRNTGLKEIEDFVSEIFEKNGIALNTIRNIASIDNKKNERGLLDFGFKYGRFIDFYSKGEINAFMESFVSKNTQVSSEYLKSPSFKYTGAYSVCEPCAMMSAKNLRTPLIPKQKKGNVTASAAVISIGQI</sequence>
<protein>
    <recommendedName>
        <fullName evidence="6">Cobalamin biosynthesis protein CbiG</fullName>
    </recommendedName>
</protein>
<dbReference type="SUPFAM" id="SSF159672">
    <property type="entry name" value="CbiG N-terminal domain-like"/>
    <property type="match status" value="1"/>
</dbReference>
<keyword evidence="1" id="KW-1133">Transmembrane helix</keyword>
<dbReference type="Gene3D" id="3.40.50.11220">
    <property type="match status" value="1"/>
</dbReference>
<feature type="domain" description="Cobalamin synthesis G N-terminal" evidence="3">
    <location>
        <begin position="141"/>
        <end position="222"/>
    </location>
</feature>
<dbReference type="Pfam" id="PF01890">
    <property type="entry name" value="CbiG_C"/>
    <property type="match status" value="1"/>
</dbReference>
<dbReference type="Gene3D" id="3.30.420.180">
    <property type="entry name" value="CobE/GbiG C-terminal domain"/>
    <property type="match status" value="1"/>
</dbReference>
<dbReference type="InterPro" id="IPR036518">
    <property type="entry name" value="CobE/GbiG_C_sf"/>
</dbReference>
<feature type="domain" description="CobE/GbiG C-terminal" evidence="2">
    <location>
        <begin position="336"/>
        <end position="465"/>
    </location>
</feature>
<reference evidence="4 5" key="1">
    <citation type="submission" date="2019-01" db="EMBL/GenBank/DDBJ databases">
        <title>Insights into ecological role of a new deltaproteobacterial order Candidatus Sinidesulfobacterales (Sva0485) by metagenomics and metatranscriptomics.</title>
        <authorList>
            <person name="Tan S."/>
            <person name="Liu J."/>
            <person name="Fang Y."/>
            <person name="Hedlund B."/>
            <person name="Lian Z.-H."/>
            <person name="Huang L.-Y."/>
            <person name="Li J.-T."/>
            <person name="Huang L.-N."/>
            <person name="Li W.-J."/>
            <person name="Jiang H.-C."/>
            <person name="Dong H.-L."/>
            <person name="Shu W.-S."/>
        </authorList>
    </citation>
    <scope>NUCLEOTIDE SEQUENCE [LARGE SCALE GENOMIC DNA]</scope>
    <source>
        <strain evidence="4">AP4</strain>
    </source>
</reference>
<feature type="transmembrane region" description="Helical" evidence="1">
    <location>
        <begin position="151"/>
        <end position="169"/>
    </location>
</feature>
<evidence type="ECO:0000313" key="4">
    <source>
        <dbReference type="EMBL" id="RZV37688.1"/>
    </source>
</evidence>
<dbReference type="AlphaFoldDB" id="A0A520X962"/>
<keyword evidence="1" id="KW-0812">Transmembrane</keyword>
<name>A0A520X962_9DELT</name>
<dbReference type="PANTHER" id="PTHR37477:SF1">
    <property type="entry name" value="COBALT-PRECORRIN-5A HYDROLASE"/>
    <property type="match status" value="1"/>
</dbReference>
<dbReference type="Pfam" id="PF11760">
    <property type="entry name" value="CbiG_N"/>
    <property type="match status" value="1"/>
</dbReference>
<accession>A0A520X962</accession>
<dbReference type="PANTHER" id="PTHR37477">
    <property type="entry name" value="COBALT-PRECORRIN-5A HYDROLASE"/>
    <property type="match status" value="1"/>
</dbReference>
<evidence type="ECO:0000313" key="5">
    <source>
        <dbReference type="Proteomes" id="UP000322454"/>
    </source>
</evidence>